<dbReference type="Gene3D" id="3.30.70.370">
    <property type="match status" value="1"/>
</dbReference>
<organism evidence="11">
    <name type="scientific">uncultured virus</name>
    <dbReference type="NCBI Taxonomy" id="340016"/>
    <lineage>
        <taxon>Viruses</taxon>
        <taxon>environmental samples</taxon>
    </lineage>
</organism>
<comment type="catalytic activity">
    <reaction evidence="8">
        <text>DNA(n) + a 2'-deoxyribonucleoside 5'-triphosphate = DNA(n+1) + diphosphate</text>
        <dbReference type="Rhea" id="RHEA:22508"/>
        <dbReference type="Rhea" id="RHEA-COMP:17339"/>
        <dbReference type="Rhea" id="RHEA-COMP:17340"/>
        <dbReference type="ChEBI" id="CHEBI:33019"/>
        <dbReference type="ChEBI" id="CHEBI:61560"/>
        <dbReference type="ChEBI" id="CHEBI:173112"/>
        <dbReference type="EC" id="2.7.7.7"/>
    </reaction>
</comment>
<dbReference type="InterPro" id="IPR001098">
    <property type="entry name" value="DNA-dir_DNA_pol_A_palm_dom"/>
</dbReference>
<dbReference type="GO" id="GO:0006261">
    <property type="term" value="P:DNA-templated DNA replication"/>
    <property type="evidence" value="ECO:0007669"/>
    <property type="project" value="InterPro"/>
</dbReference>
<dbReference type="PROSITE" id="PS00447">
    <property type="entry name" value="DNA_POLYMERASE_A"/>
    <property type="match status" value="1"/>
</dbReference>
<dbReference type="Gene3D" id="1.10.150.20">
    <property type="entry name" value="5' to 3' exonuclease, C-terminal subdomain"/>
    <property type="match status" value="1"/>
</dbReference>
<dbReference type="InterPro" id="IPR043502">
    <property type="entry name" value="DNA/RNA_pol_sf"/>
</dbReference>
<dbReference type="InterPro" id="IPR012337">
    <property type="entry name" value="RNaseH-like_sf"/>
</dbReference>
<dbReference type="GO" id="GO:0008408">
    <property type="term" value="F:3'-5' exonuclease activity"/>
    <property type="evidence" value="ECO:0007669"/>
    <property type="project" value="InterPro"/>
</dbReference>
<feature type="domain" description="3'-5' exonuclease" evidence="9">
    <location>
        <begin position="17"/>
        <end position="202"/>
    </location>
</feature>
<dbReference type="InterPro" id="IPR036397">
    <property type="entry name" value="RNaseH_sf"/>
</dbReference>
<dbReference type="SMART" id="SM00474">
    <property type="entry name" value="35EXOc"/>
    <property type="match status" value="1"/>
</dbReference>
<comment type="similarity">
    <text evidence="1">Belongs to the DNA polymerase type-A family.</text>
</comment>
<evidence type="ECO:0000259" key="9">
    <source>
        <dbReference type="SMART" id="SM00474"/>
    </source>
</evidence>
<name>A0A240F7D7_9VIRU</name>
<dbReference type="EC" id="2.7.7.7" evidence="2"/>
<accession>A0A240F7D7</accession>
<dbReference type="Pfam" id="PF00476">
    <property type="entry name" value="DNA_pol_A"/>
    <property type="match status" value="1"/>
</dbReference>
<dbReference type="GO" id="GO:0003887">
    <property type="term" value="F:DNA-directed DNA polymerase activity"/>
    <property type="evidence" value="ECO:0007669"/>
    <property type="project" value="UniProtKB-KW"/>
</dbReference>
<dbReference type="InterPro" id="IPR002298">
    <property type="entry name" value="DNA_polymerase_A"/>
</dbReference>
<reference evidence="11" key="1">
    <citation type="journal article" date="2017" name="ISME J.">
        <title>Novel chaperonins are prevalent in the virioplankton and demonstrate links to viral biology and ecology.</title>
        <authorList>
            <person name="Marine R.L."/>
            <person name="Nasko D.J."/>
            <person name="Wray J."/>
            <person name="Polson S.W."/>
            <person name="Wommack K.E."/>
        </authorList>
    </citation>
    <scope>NUCLEOTIDE SEQUENCE</scope>
</reference>
<dbReference type="Gene3D" id="1.20.1060.10">
    <property type="entry name" value="Taq DNA Polymerase, Chain T, domain 4"/>
    <property type="match status" value="1"/>
</dbReference>
<gene>
    <name evidence="11" type="primary">POLA</name>
</gene>
<dbReference type="InterPro" id="IPR002562">
    <property type="entry name" value="3'-5'_exonuclease_dom"/>
</dbReference>
<evidence type="ECO:0000256" key="5">
    <source>
        <dbReference type="ARBA" id="ARBA00022705"/>
    </source>
</evidence>
<evidence type="ECO:0000259" key="10">
    <source>
        <dbReference type="SMART" id="SM00482"/>
    </source>
</evidence>
<dbReference type="InterPro" id="IPR019760">
    <property type="entry name" value="DNA-dir_DNA_pol_A_CS"/>
</dbReference>
<evidence type="ECO:0000256" key="3">
    <source>
        <dbReference type="ARBA" id="ARBA00022679"/>
    </source>
</evidence>
<dbReference type="EMBL" id="KU595545">
    <property type="protein sequence ID" value="AQM32711.1"/>
    <property type="molecule type" value="Genomic_DNA"/>
</dbReference>
<keyword evidence="7" id="KW-0238">DNA-binding</keyword>
<keyword evidence="3" id="KW-0808">Transferase</keyword>
<dbReference type="SUPFAM" id="SSF56672">
    <property type="entry name" value="DNA/RNA polymerases"/>
    <property type="match status" value="1"/>
</dbReference>
<dbReference type="GO" id="GO:0006302">
    <property type="term" value="P:double-strand break repair"/>
    <property type="evidence" value="ECO:0007669"/>
    <property type="project" value="TreeGrafter"/>
</dbReference>
<keyword evidence="6" id="KW-0239">DNA-directed DNA polymerase</keyword>
<evidence type="ECO:0000256" key="6">
    <source>
        <dbReference type="ARBA" id="ARBA00022932"/>
    </source>
</evidence>
<evidence type="ECO:0000313" key="11">
    <source>
        <dbReference type="EMBL" id="AQM32711.1"/>
    </source>
</evidence>
<dbReference type="PANTHER" id="PTHR10133:SF27">
    <property type="entry name" value="DNA POLYMERASE NU"/>
    <property type="match status" value="1"/>
</dbReference>
<dbReference type="Pfam" id="PF01612">
    <property type="entry name" value="DNA_pol_A_exo1"/>
    <property type="match status" value="1"/>
</dbReference>
<dbReference type="PANTHER" id="PTHR10133">
    <property type="entry name" value="DNA POLYMERASE I"/>
    <property type="match status" value="1"/>
</dbReference>
<proteinExistence type="inferred from homology"/>
<keyword evidence="5" id="KW-0235">DNA replication</keyword>
<feature type="domain" description="DNA-directed DNA polymerase family A palm" evidence="10">
    <location>
        <begin position="370"/>
        <end position="587"/>
    </location>
</feature>
<dbReference type="SMART" id="SM00482">
    <property type="entry name" value="POLAc"/>
    <property type="match status" value="1"/>
</dbReference>
<dbReference type="PRINTS" id="PR00868">
    <property type="entry name" value="DNAPOLI"/>
</dbReference>
<dbReference type="GO" id="GO:0003677">
    <property type="term" value="F:DNA binding"/>
    <property type="evidence" value="ECO:0007669"/>
    <property type="project" value="UniProtKB-KW"/>
</dbReference>
<evidence type="ECO:0000256" key="7">
    <source>
        <dbReference type="ARBA" id="ARBA00023125"/>
    </source>
</evidence>
<sequence>MTHQLNFTFQESDWVCPSEYPDLTHADAIAIDLETKDPNMKTLGPGWPRFDGNIVGFAVATAGQQYYFPIHHDAGGNMDEGITVAYIQDLLKLPCPKIFHNAQYDVGWLKINGFEIRGKIIDTMVAAAIVDENRFSYSLNSLGFDLLGEIKSEQFLKDKAKEWGIDPKQDLWRMPAGYVGHYAEQDAALTYKLWQYLRPQIIKENLQDVFDMEMELLPILIDMRMTGLRVNLDKIKILKKEFVSDENKILREIKDLTGMKIDIWANRSVAKAYDYLGIDYPLSEKAKEPSFTSNWLQNSEHPISKLIRNAREVNKFHSTFLDAIERYSFKGRIHSEIHQLRSDGGGTVSGRLSYSNMNLQQIPARNKDYGDKIRSLFLPEEGRQWGSFDYSQQEPRLVAHYAASIDAGFSGVDEFIKSYQNESADFHQLVADMAGIPRSAAKTINLGIFYGMGKNKLSRELGISKTDAEQLLQRYDSRVPFVKKLANEVMASASKFGFIRTIKGRKCRFDMWEPTTFGMYQAMNYEEAKAHYGNNIKRAMTYKALNRLIQGSAADQSKQAMIDCYNAGYKPLLQIHDELCFSINQEKDIKEISHIMENCIENLKVPFKVDVALGPSWGEAKE</sequence>
<evidence type="ECO:0000256" key="4">
    <source>
        <dbReference type="ARBA" id="ARBA00022695"/>
    </source>
</evidence>
<protein>
    <recommendedName>
        <fullName evidence="2">DNA-directed DNA polymerase</fullName>
        <ecNumber evidence="2">2.7.7.7</ecNumber>
    </recommendedName>
</protein>
<keyword evidence="4" id="KW-0548">Nucleotidyltransferase</keyword>
<evidence type="ECO:0000256" key="8">
    <source>
        <dbReference type="ARBA" id="ARBA00049244"/>
    </source>
</evidence>
<evidence type="ECO:0000256" key="2">
    <source>
        <dbReference type="ARBA" id="ARBA00012417"/>
    </source>
</evidence>
<dbReference type="SUPFAM" id="SSF53098">
    <property type="entry name" value="Ribonuclease H-like"/>
    <property type="match status" value="1"/>
</dbReference>
<evidence type="ECO:0000256" key="1">
    <source>
        <dbReference type="ARBA" id="ARBA00007705"/>
    </source>
</evidence>
<dbReference type="Gene3D" id="3.30.420.10">
    <property type="entry name" value="Ribonuclease H-like superfamily/Ribonuclease H"/>
    <property type="match status" value="1"/>
</dbReference>